<dbReference type="AlphaFoldDB" id="A0A9E4KEU8"/>
<accession>A0A9E4KEU8</accession>
<name>A0A9E4KEU8_9GAMM</name>
<proteinExistence type="predicted"/>
<dbReference type="EMBL" id="JAEPCM010000395">
    <property type="protein sequence ID" value="MCG7946965.1"/>
    <property type="molecule type" value="Genomic_DNA"/>
</dbReference>
<reference evidence="1" key="1">
    <citation type="journal article" date="2021" name="Proc. Natl. Acad. Sci. U.S.A.">
        <title>Global biogeography of chemosynthetic symbionts reveals both localized and globally distributed symbiont groups. .</title>
        <authorList>
            <person name="Osvatic J.T."/>
            <person name="Wilkins L.G.E."/>
            <person name="Leibrecht L."/>
            <person name="Leray M."/>
            <person name="Zauner S."/>
            <person name="Polzin J."/>
            <person name="Camacho Y."/>
            <person name="Gros O."/>
            <person name="van Gils J.A."/>
            <person name="Eisen J.A."/>
            <person name="Petersen J.M."/>
            <person name="Yuen B."/>
        </authorList>
    </citation>
    <scope>NUCLEOTIDE SEQUENCE</scope>
    <source>
        <strain evidence="1">MAGclacostrist064TRANS</strain>
    </source>
</reference>
<gene>
    <name evidence="1" type="ORF">JAZ07_11530</name>
</gene>
<sequence length="117" mass="13644">MFLVSDPARKKLIWKQRLNFWVHAPVVLLFTHKKSGIATPIIKARVLSEKKMEEHYFSKIIEINGLKIIPNFDVVLNRVKADRWLLDIDSTGTFILFADDKRIVPLWPVDNQGHPQK</sequence>
<organism evidence="1 2">
    <name type="scientific">Candidatus Thiodiazotropha taylori</name>
    <dbReference type="NCBI Taxonomy" id="2792791"/>
    <lineage>
        <taxon>Bacteria</taxon>
        <taxon>Pseudomonadati</taxon>
        <taxon>Pseudomonadota</taxon>
        <taxon>Gammaproteobacteria</taxon>
        <taxon>Chromatiales</taxon>
        <taxon>Sedimenticolaceae</taxon>
        <taxon>Candidatus Thiodiazotropha</taxon>
    </lineage>
</organism>
<protein>
    <submittedName>
        <fullName evidence="1">Uncharacterized protein</fullName>
    </submittedName>
</protein>
<evidence type="ECO:0000313" key="2">
    <source>
        <dbReference type="Proteomes" id="UP000886667"/>
    </source>
</evidence>
<evidence type="ECO:0000313" key="1">
    <source>
        <dbReference type="EMBL" id="MCG7946965.1"/>
    </source>
</evidence>
<comment type="caution">
    <text evidence="1">The sequence shown here is derived from an EMBL/GenBank/DDBJ whole genome shotgun (WGS) entry which is preliminary data.</text>
</comment>
<dbReference type="Proteomes" id="UP000886667">
    <property type="component" value="Unassembled WGS sequence"/>
</dbReference>